<dbReference type="SMART" id="SM00737">
    <property type="entry name" value="ML"/>
    <property type="match status" value="1"/>
</dbReference>
<dbReference type="EMBL" id="JALJOQ010000028">
    <property type="protein sequence ID" value="KAK9807997.1"/>
    <property type="molecule type" value="Genomic_DNA"/>
</dbReference>
<keyword evidence="5 7" id="KW-0732">Signal</keyword>
<comment type="similarity">
    <text evidence="2">Belongs to the NPC2 family.</text>
</comment>
<dbReference type="Proteomes" id="UP001465755">
    <property type="component" value="Unassembled WGS sequence"/>
</dbReference>
<dbReference type="GO" id="GO:0032934">
    <property type="term" value="F:sterol binding"/>
    <property type="evidence" value="ECO:0007669"/>
    <property type="project" value="InterPro"/>
</dbReference>
<keyword evidence="6" id="KW-0445">Lipid transport</keyword>
<dbReference type="PANTHER" id="PTHR11306:SF0">
    <property type="entry name" value="PHOSPHATIDYLGLYCEROL_PHOSPHATIDYLINOSITOL TRANSFER PROTEIN"/>
    <property type="match status" value="1"/>
</dbReference>
<evidence type="ECO:0000259" key="8">
    <source>
        <dbReference type="SMART" id="SM00737"/>
    </source>
</evidence>
<dbReference type="InterPro" id="IPR014756">
    <property type="entry name" value="Ig_E-set"/>
</dbReference>
<organism evidence="9 10">
    <name type="scientific">Symbiochloris irregularis</name>
    <dbReference type="NCBI Taxonomy" id="706552"/>
    <lineage>
        <taxon>Eukaryota</taxon>
        <taxon>Viridiplantae</taxon>
        <taxon>Chlorophyta</taxon>
        <taxon>core chlorophytes</taxon>
        <taxon>Trebouxiophyceae</taxon>
        <taxon>Trebouxiales</taxon>
        <taxon>Trebouxiaceae</taxon>
        <taxon>Symbiochloris</taxon>
    </lineage>
</organism>
<feature type="signal peptide" evidence="7">
    <location>
        <begin position="1"/>
        <end position="18"/>
    </location>
</feature>
<dbReference type="Pfam" id="PF02221">
    <property type="entry name" value="E1_DerP2_DerF2"/>
    <property type="match status" value="1"/>
</dbReference>
<evidence type="ECO:0000313" key="9">
    <source>
        <dbReference type="EMBL" id="KAK9807997.1"/>
    </source>
</evidence>
<evidence type="ECO:0000256" key="4">
    <source>
        <dbReference type="ARBA" id="ARBA00022448"/>
    </source>
</evidence>
<dbReference type="InterPro" id="IPR003172">
    <property type="entry name" value="ML_dom"/>
</dbReference>
<dbReference type="InterPro" id="IPR039670">
    <property type="entry name" value="NPC2-like"/>
</dbReference>
<evidence type="ECO:0000256" key="6">
    <source>
        <dbReference type="ARBA" id="ARBA00023055"/>
    </source>
</evidence>
<sequence>MLAFVVLTAASSFAAVHAANFTYCSEIGSVSISTITLDPEELVVGQSVQVNVTGETKVAAENPVIAVDVTHEGVSYLNNVQVELCYLPDNYSESGDQIIECPIGAGRFQYSFPSPVVPTIVPSGKYGLTLNLADGGGPLVCVRLNVTVVSGAQTSLR</sequence>
<evidence type="ECO:0000256" key="2">
    <source>
        <dbReference type="ARBA" id="ARBA00006370"/>
    </source>
</evidence>
<protein>
    <recommendedName>
        <fullName evidence="8">MD-2-related lipid-recognition domain-containing protein</fullName>
    </recommendedName>
</protein>
<evidence type="ECO:0000256" key="5">
    <source>
        <dbReference type="ARBA" id="ARBA00022729"/>
    </source>
</evidence>
<feature type="domain" description="MD-2-related lipid-recognition" evidence="8">
    <location>
        <begin position="21"/>
        <end position="146"/>
    </location>
</feature>
<comment type="subunit">
    <text evidence="3">Monomer.</text>
</comment>
<proteinExistence type="inferred from homology"/>
<name>A0AAW1PHB8_9CHLO</name>
<evidence type="ECO:0000313" key="10">
    <source>
        <dbReference type="Proteomes" id="UP001465755"/>
    </source>
</evidence>
<dbReference type="Gene3D" id="2.60.40.770">
    <property type="match status" value="1"/>
</dbReference>
<reference evidence="9 10" key="1">
    <citation type="journal article" date="2024" name="Nat. Commun.">
        <title>Phylogenomics reveals the evolutionary origins of lichenization in chlorophyte algae.</title>
        <authorList>
            <person name="Puginier C."/>
            <person name="Libourel C."/>
            <person name="Otte J."/>
            <person name="Skaloud P."/>
            <person name="Haon M."/>
            <person name="Grisel S."/>
            <person name="Petersen M."/>
            <person name="Berrin J.G."/>
            <person name="Delaux P.M."/>
            <person name="Dal Grande F."/>
            <person name="Keller J."/>
        </authorList>
    </citation>
    <scope>NUCLEOTIDE SEQUENCE [LARGE SCALE GENOMIC DNA]</scope>
    <source>
        <strain evidence="9 10">SAG 2036</strain>
    </source>
</reference>
<dbReference type="GO" id="GO:0015918">
    <property type="term" value="P:sterol transport"/>
    <property type="evidence" value="ECO:0007669"/>
    <property type="project" value="InterPro"/>
</dbReference>
<comment type="caution">
    <text evidence="9">The sequence shown here is derived from an EMBL/GenBank/DDBJ whole genome shotgun (WGS) entry which is preliminary data.</text>
</comment>
<evidence type="ECO:0000256" key="7">
    <source>
        <dbReference type="SAM" id="SignalP"/>
    </source>
</evidence>
<accession>A0AAW1PHB8</accession>
<dbReference type="SUPFAM" id="SSF81296">
    <property type="entry name" value="E set domains"/>
    <property type="match status" value="1"/>
</dbReference>
<dbReference type="AlphaFoldDB" id="A0AAW1PHB8"/>
<evidence type="ECO:0000256" key="3">
    <source>
        <dbReference type="ARBA" id="ARBA00011245"/>
    </source>
</evidence>
<comment type="function">
    <text evidence="1">Catalyzes the intermembrane transfer of phosphatidylglycerol and phosphatidylinositol.</text>
</comment>
<gene>
    <name evidence="9" type="ORF">WJX73_001695</name>
</gene>
<dbReference type="PANTHER" id="PTHR11306">
    <property type="entry name" value="NIEMANN PICK TYPE C2 PROTEIN NPC2-RELATED"/>
    <property type="match status" value="1"/>
</dbReference>
<feature type="chain" id="PRO_5043934736" description="MD-2-related lipid-recognition domain-containing protein" evidence="7">
    <location>
        <begin position="19"/>
        <end position="157"/>
    </location>
</feature>
<keyword evidence="4" id="KW-0813">Transport</keyword>
<keyword evidence="10" id="KW-1185">Reference proteome</keyword>
<evidence type="ECO:0000256" key="1">
    <source>
        <dbReference type="ARBA" id="ARBA00002053"/>
    </source>
</evidence>